<evidence type="ECO:0000259" key="4">
    <source>
        <dbReference type="PROSITE" id="PS50006"/>
    </source>
</evidence>
<feature type="compositionally biased region" description="Pro residues" evidence="2">
    <location>
        <begin position="248"/>
        <end position="262"/>
    </location>
</feature>
<keyword evidence="1" id="KW-0597">Phosphoprotein</keyword>
<keyword evidence="3" id="KW-0472">Membrane</keyword>
<evidence type="ECO:0000313" key="5">
    <source>
        <dbReference type="EMBL" id="MFD0790558.1"/>
    </source>
</evidence>
<evidence type="ECO:0000256" key="2">
    <source>
        <dbReference type="SAM" id="MobiDB-lite"/>
    </source>
</evidence>
<feature type="transmembrane region" description="Helical" evidence="3">
    <location>
        <begin position="106"/>
        <end position="128"/>
    </location>
</feature>
<keyword evidence="3" id="KW-1133">Transmembrane helix</keyword>
<accession>A0ABW3AIR0</accession>
<reference evidence="6" key="1">
    <citation type="journal article" date="2019" name="Int. J. Syst. Evol. Microbiol.">
        <title>The Global Catalogue of Microorganisms (GCM) 10K type strain sequencing project: providing services to taxonomists for standard genome sequencing and annotation.</title>
        <authorList>
            <consortium name="The Broad Institute Genomics Platform"/>
            <consortium name="The Broad Institute Genome Sequencing Center for Infectious Disease"/>
            <person name="Wu L."/>
            <person name="Ma J."/>
        </authorList>
    </citation>
    <scope>NUCLEOTIDE SEQUENCE [LARGE SCALE GENOMIC DNA]</scope>
    <source>
        <strain evidence="6">CCUG 54523</strain>
    </source>
</reference>
<proteinExistence type="predicted"/>
<evidence type="ECO:0000256" key="1">
    <source>
        <dbReference type="ARBA" id="ARBA00022553"/>
    </source>
</evidence>
<dbReference type="Pfam" id="PF18936">
    <property type="entry name" value="DUF5684"/>
    <property type="match status" value="1"/>
</dbReference>
<organism evidence="5 6">
    <name type="scientific">Microbacterium insulae</name>
    <dbReference type="NCBI Taxonomy" id="483014"/>
    <lineage>
        <taxon>Bacteria</taxon>
        <taxon>Bacillati</taxon>
        <taxon>Actinomycetota</taxon>
        <taxon>Actinomycetes</taxon>
        <taxon>Micrococcales</taxon>
        <taxon>Microbacteriaceae</taxon>
        <taxon>Microbacterium</taxon>
    </lineage>
</organism>
<dbReference type="Proteomes" id="UP001597055">
    <property type="component" value="Unassembled WGS sequence"/>
</dbReference>
<comment type="caution">
    <text evidence="5">The sequence shown here is derived from an EMBL/GenBank/DDBJ whole genome shotgun (WGS) entry which is preliminary data.</text>
</comment>
<dbReference type="CDD" id="cd00060">
    <property type="entry name" value="FHA"/>
    <property type="match status" value="1"/>
</dbReference>
<feature type="domain" description="FHA" evidence="4">
    <location>
        <begin position="422"/>
        <end position="474"/>
    </location>
</feature>
<name>A0ABW3AIR0_9MICO</name>
<feature type="transmembrane region" description="Helical" evidence="3">
    <location>
        <begin position="17"/>
        <end position="39"/>
    </location>
</feature>
<feature type="compositionally biased region" description="Low complexity" evidence="2">
    <location>
        <begin position="231"/>
        <end position="247"/>
    </location>
</feature>
<feature type="compositionally biased region" description="Low complexity" evidence="2">
    <location>
        <begin position="269"/>
        <end position="282"/>
    </location>
</feature>
<feature type="compositionally biased region" description="Pro residues" evidence="2">
    <location>
        <begin position="171"/>
        <end position="181"/>
    </location>
</feature>
<feature type="region of interest" description="Disordered" evidence="2">
    <location>
        <begin position="135"/>
        <end position="282"/>
    </location>
</feature>
<dbReference type="PROSITE" id="PS50006">
    <property type="entry name" value="FHA_DOMAIN"/>
    <property type="match status" value="1"/>
</dbReference>
<dbReference type="RefSeq" id="WP_204978404.1">
    <property type="nucleotide sequence ID" value="NZ_JBHTII010000001.1"/>
</dbReference>
<dbReference type="InterPro" id="IPR000253">
    <property type="entry name" value="FHA_dom"/>
</dbReference>
<feature type="compositionally biased region" description="Low complexity" evidence="2">
    <location>
        <begin position="154"/>
        <end position="170"/>
    </location>
</feature>
<evidence type="ECO:0000313" key="6">
    <source>
        <dbReference type="Proteomes" id="UP001597055"/>
    </source>
</evidence>
<dbReference type="Gene3D" id="2.60.200.20">
    <property type="match status" value="1"/>
</dbReference>
<feature type="compositionally biased region" description="Pro residues" evidence="2">
    <location>
        <begin position="193"/>
        <end position="210"/>
    </location>
</feature>
<feature type="transmembrane region" description="Helical" evidence="3">
    <location>
        <begin position="77"/>
        <end position="94"/>
    </location>
</feature>
<protein>
    <submittedName>
        <fullName evidence="5">DUF5684 domain-containing protein</fullName>
    </submittedName>
</protein>
<gene>
    <name evidence="5" type="ORF">ACFQ0P_09115</name>
</gene>
<keyword evidence="3" id="KW-0812">Transmembrane</keyword>
<dbReference type="EMBL" id="JBHTII010000001">
    <property type="protein sequence ID" value="MFD0790558.1"/>
    <property type="molecule type" value="Genomic_DNA"/>
</dbReference>
<sequence length="512" mass="52220">MITAATTVDASAPIGPVLLSLAAFVALYVWTALALSAVLRKAGEEGWKAWVPVLNVVILLQLGGLSGWLVLLALVPIAGLLALWVVQVIACYRINVAFGYGAGMTVLAALLFPVWATVVGFGAARWLGAEAETVPGARRSSAVPPDGATAYRGAATTSASPVAPGASGADPVPPPPTPPAPSSDATIPGGWAPVPPASFEPAAPAPPVPPLRRAAAARSDADPQEPISFVPLLPSAPAAAQPEASAPAVPPVPPAPFTPAPQPDGDVLAAPSAPAPASAARANQGWGGFDLGAVNELTSEVTAAVAGAPSPVSAVPRDDAAPAVTRVPPTRPAPTREPWSPARSPFPEQGAFPEASGEVSAVVGAPDAGIPRAARSSVSAQHVRPEIPEDEIDHTVISHRRRAHWSLVLPTGSEVELVADTVLVGRRPAPSTAYPDAQLVEVHDGTVSKTHLRLERDGEHWSVIDLHSTNGTILVAPDGAEREIAPGAPHRAAARLLLGDAELRLTPDDASR</sequence>
<keyword evidence="6" id="KW-1185">Reference proteome</keyword>
<feature type="region of interest" description="Disordered" evidence="2">
    <location>
        <begin position="322"/>
        <end position="352"/>
    </location>
</feature>
<dbReference type="InterPro" id="IPR043739">
    <property type="entry name" value="DUF5684"/>
</dbReference>
<dbReference type="Pfam" id="PF00498">
    <property type="entry name" value="FHA"/>
    <property type="match status" value="1"/>
</dbReference>
<evidence type="ECO:0000256" key="3">
    <source>
        <dbReference type="SAM" id="Phobius"/>
    </source>
</evidence>
<dbReference type="SUPFAM" id="SSF49879">
    <property type="entry name" value="SMAD/FHA domain"/>
    <property type="match status" value="1"/>
</dbReference>
<dbReference type="InterPro" id="IPR008984">
    <property type="entry name" value="SMAD_FHA_dom_sf"/>
</dbReference>